<protein>
    <submittedName>
        <fullName evidence="1">Uncharacterized protein</fullName>
    </submittedName>
</protein>
<sequence>MAARQLSSLFLRAVARPVSARMDKTGSAIASALPFGKAWRESNMAWLGADEVNRAAFSKTLFGTPLMGVGVYVVGRCSSKVFYVKQVRGEKIGMGEEGRRDCKRSLYICVRDSFSSFSHLYPIFPPPPPATYAHTPIKRETPIYSFLYAPVLRR</sequence>
<name>A0A7S3DEQ5_9EUKA</name>
<organism evidence="1">
    <name type="scientific">Palpitomonas bilix</name>
    <dbReference type="NCBI Taxonomy" id="652834"/>
    <lineage>
        <taxon>Eukaryota</taxon>
        <taxon>Eukaryota incertae sedis</taxon>
    </lineage>
</organism>
<evidence type="ECO:0000313" key="1">
    <source>
        <dbReference type="EMBL" id="CAE0255491.1"/>
    </source>
</evidence>
<accession>A0A7S3DEQ5</accession>
<dbReference type="AlphaFoldDB" id="A0A7S3DEQ5"/>
<gene>
    <name evidence="1" type="ORF">PBIL07802_LOCUS17745</name>
</gene>
<reference evidence="1" key="1">
    <citation type="submission" date="2021-01" db="EMBL/GenBank/DDBJ databases">
        <authorList>
            <person name="Corre E."/>
            <person name="Pelletier E."/>
            <person name="Niang G."/>
            <person name="Scheremetjew M."/>
            <person name="Finn R."/>
            <person name="Kale V."/>
            <person name="Holt S."/>
            <person name="Cochrane G."/>
            <person name="Meng A."/>
            <person name="Brown T."/>
            <person name="Cohen L."/>
        </authorList>
    </citation>
    <scope>NUCLEOTIDE SEQUENCE</scope>
    <source>
        <strain evidence="1">NIES-2562</strain>
    </source>
</reference>
<proteinExistence type="predicted"/>
<dbReference type="EMBL" id="HBIB01027316">
    <property type="protein sequence ID" value="CAE0255491.1"/>
    <property type="molecule type" value="Transcribed_RNA"/>
</dbReference>